<dbReference type="PROSITE" id="PS00041">
    <property type="entry name" value="HTH_ARAC_FAMILY_1"/>
    <property type="match status" value="1"/>
</dbReference>
<dbReference type="Pfam" id="PF02311">
    <property type="entry name" value="AraC_binding"/>
    <property type="match status" value="1"/>
</dbReference>
<dbReference type="SMART" id="SM00342">
    <property type="entry name" value="HTH_ARAC"/>
    <property type="match status" value="1"/>
</dbReference>
<dbReference type="InterPro" id="IPR018062">
    <property type="entry name" value="HTH_AraC-typ_CS"/>
</dbReference>
<evidence type="ECO:0000256" key="3">
    <source>
        <dbReference type="ARBA" id="ARBA00023163"/>
    </source>
</evidence>
<dbReference type="InterPro" id="IPR003313">
    <property type="entry name" value="AraC-bd"/>
</dbReference>
<dbReference type="RefSeq" id="WP_305754406.1">
    <property type="nucleotide sequence ID" value="NZ_JAPCKK010000014.1"/>
</dbReference>
<dbReference type="SUPFAM" id="SSF51215">
    <property type="entry name" value="Regulatory protein AraC"/>
    <property type="match status" value="1"/>
</dbReference>
<dbReference type="PANTHER" id="PTHR43280">
    <property type="entry name" value="ARAC-FAMILY TRANSCRIPTIONAL REGULATOR"/>
    <property type="match status" value="1"/>
</dbReference>
<evidence type="ECO:0000313" key="5">
    <source>
        <dbReference type="EMBL" id="MDP4096787.1"/>
    </source>
</evidence>
<protein>
    <submittedName>
        <fullName evidence="5">AraC family transcriptional regulator</fullName>
    </submittedName>
</protein>
<accession>A0ABT9FPY6</accession>
<dbReference type="EMBL" id="JAPCKK010000014">
    <property type="protein sequence ID" value="MDP4096787.1"/>
    <property type="molecule type" value="Genomic_DNA"/>
</dbReference>
<dbReference type="Gene3D" id="1.10.10.60">
    <property type="entry name" value="Homeodomain-like"/>
    <property type="match status" value="1"/>
</dbReference>
<keyword evidence="1" id="KW-0805">Transcription regulation</keyword>
<evidence type="ECO:0000313" key="6">
    <source>
        <dbReference type="Proteomes" id="UP001241848"/>
    </source>
</evidence>
<organism evidence="5 6">
    <name type="scientific">Paenibacillus zeirhizosphaerae</name>
    <dbReference type="NCBI Taxonomy" id="2987519"/>
    <lineage>
        <taxon>Bacteria</taxon>
        <taxon>Bacillati</taxon>
        <taxon>Bacillota</taxon>
        <taxon>Bacilli</taxon>
        <taxon>Bacillales</taxon>
        <taxon>Paenibacillaceae</taxon>
        <taxon>Paenibacillus</taxon>
    </lineage>
</organism>
<dbReference type="PANTHER" id="PTHR43280:SF2">
    <property type="entry name" value="HTH-TYPE TRANSCRIPTIONAL REGULATOR EXSA"/>
    <property type="match status" value="1"/>
</dbReference>
<evidence type="ECO:0000256" key="2">
    <source>
        <dbReference type="ARBA" id="ARBA00023125"/>
    </source>
</evidence>
<proteinExistence type="predicted"/>
<dbReference type="SUPFAM" id="SSF46689">
    <property type="entry name" value="Homeodomain-like"/>
    <property type="match status" value="2"/>
</dbReference>
<name>A0ABT9FPY6_9BACL</name>
<evidence type="ECO:0000256" key="1">
    <source>
        <dbReference type="ARBA" id="ARBA00023015"/>
    </source>
</evidence>
<keyword evidence="2" id="KW-0238">DNA-binding</keyword>
<dbReference type="Pfam" id="PF12833">
    <property type="entry name" value="HTH_18"/>
    <property type="match status" value="1"/>
</dbReference>
<keyword evidence="3" id="KW-0804">Transcription</keyword>
<dbReference type="InterPro" id="IPR037923">
    <property type="entry name" value="HTH-like"/>
</dbReference>
<dbReference type="Proteomes" id="UP001241848">
    <property type="component" value="Unassembled WGS sequence"/>
</dbReference>
<evidence type="ECO:0000259" key="4">
    <source>
        <dbReference type="PROSITE" id="PS01124"/>
    </source>
</evidence>
<sequence>MSTIEPCQVLTAGFSFHRKPFHQTQPEGIKNYLFRLQTDGRCKARIGDEMVRIESGDLLLFNPTEPYELKIDTELNPMGEQTIESGDYHIFFAGAWVDEWWNRHKRPTKIRVQLTESLLGLFRQIVMEQRRISNPYPEISEYYMKILCLEIDRLLAEHPASSHQSYLAYRIKNYIEENASSAFKLEDVAAHIGISVSRAVHLFKETFETSIMQYTLDVRLNMARERIIFSPMSLEQAAESSGFANYTYFHRVFRSRFRMSPKEFRSIHREHL</sequence>
<feature type="domain" description="HTH araC/xylS-type" evidence="4">
    <location>
        <begin position="169"/>
        <end position="267"/>
    </location>
</feature>
<keyword evidence="6" id="KW-1185">Reference proteome</keyword>
<dbReference type="InterPro" id="IPR018060">
    <property type="entry name" value="HTH_AraC"/>
</dbReference>
<reference evidence="5 6" key="1">
    <citation type="submission" date="2022-10" db="EMBL/GenBank/DDBJ databases">
        <title>Paenibacillus description and whole genome data of maize root bacterial community.</title>
        <authorList>
            <person name="Marton D."/>
            <person name="Farkas M."/>
            <person name="Cserhati M."/>
        </authorList>
    </citation>
    <scope>NUCLEOTIDE SEQUENCE [LARGE SCALE GENOMIC DNA]</scope>
    <source>
        <strain evidence="5 6">P96</strain>
    </source>
</reference>
<dbReference type="PROSITE" id="PS01124">
    <property type="entry name" value="HTH_ARAC_FAMILY_2"/>
    <property type="match status" value="1"/>
</dbReference>
<dbReference type="InterPro" id="IPR009057">
    <property type="entry name" value="Homeodomain-like_sf"/>
</dbReference>
<gene>
    <name evidence="5" type="ORF">OIN60_08375</name>
</gene>
<comment type="caution">
    <text evidence="5">The sequence shown here is derived from an EMBL/GenBank/DDBJ whole genome shotgun (WGS) entry which is preliminary data.</text>
</comment>